<evidence type="ECO:0000313" key="1">
    <source>
        <dbReference type="EMBL" id="MBG6141454.1"/>
    </source>
</evidence>
<protein>
    <submittedName>
        <fullName evidence="1">Uncharacterized protein</fullName>
    </submittedName>
</protein>
<gene>
    <name evidence="1" type="ORF">IW245_007648</name>
</gene>
<accession>A0A8J7KNB8</accession>
<organism evidence="1 2">
    <name type="scientific">Longispora fulva</name>
    <dbReference type="NCBI Taxonomy" id="619741"/>
    <lineage>
        <taxon>Bacteria</taxon>
        <taxon>Bacillati</taxon>
        <taxon>Actinomycetota</taxon>
        <taxon>Actinomycetes</taxon>
        <taxon>Micromonosporales</taxon>
        <taxon>Micromonosporaceae</taxon>
        <taxon>Longispora</taxon>
    </lineage>
</organism>
<keyword evidence="2" id="KW-1185">Reference proteome</keyword>
<dbReference type="EMBL" id="JADOUF010000001">
    <property type="protein sequence ID" value="MBG6141454.1"/>
    <property type="molecule type" value="Genomic_DNA"/>
</dbReference>
<name>A0A8J7KNB8_9ACTN</name>
<reference evidence="1" key="1">
    <citation type="submission" date="2020-11" db="EMBL/GenBank/DDBJ databases">
        <title>Sequencing the genomes of 1000 actinobacteria strains.</title>
        <authorList>
            <person name="Klenk H.-P."/>
        </authorList>
    </citation>
    <scope>NUCLEOTIDE SEQUENCE</scope>
    <source>
        <strain evidence="1">DSM 45356</strain>
    </source>
</reference>
<dbReference type="RefSeq" id="WP_197007864.1">
    <property type="nucleotide sequence ID" value="NZ_BONS01000013.1"/>
</dbReference>
<comment type="caution">
    <text evidence="1">The sequence shown here is derived from an EMBL/GenBank/DDBJ whole genome shotgun (WGS) entry which is preliminary data.</text>
</comment>
<proteinExistence type="predicted"/>
<sequence length="64" mass="7356">MTFHVVRTRRARDCAEREQVLEVSSHADLQAAMHVFHMWRRAHEGAIAVGDQQVMVVTRERGVS</sequence>
<evidence type="ECO:0000313" key="2">
    <source>
        <dbReference type="Proteomes" id="UP000622552"/>
    </source>
</evidence>
<dbReference type="Proteomes" id="UP000622552">
    <property type="component" value="Unassembled WGS sequence"/>
</dbReference>
<dbReference type="AlphaFoldDB" id="A0A8J7KNB8"/>